<proteinExistence type="predicted"/>
<dbReference type="GO" id="GO:0005525">
    <property type="term" value="F:GTP binding"/>
    <property type="evidence" value="ECO:0007669"/>
    <property type="project" value="InterPro"/>
</dbReference>
<dbReference type="GO" id="GO:0003924">
    <property type="term" value="F:GTPase activity"/>
    <property type="evidence" value="ECO:0007669"/>
    <property type="project" value="InterPro"/>
</dbReference>
<keyword evidence="1" id="KW-0547">Nucleotide-binding</keyword>
<evidence type="ECO:0000313" key="4">
    <source>
        <dbReference type="Proteomes" id="UP000242450"/>
    </source>
</evidence>
<dbReference type="EMBL" id="MKHE01000010">
    <property type="protein sequence ID" value="OWK11503.1"/>
    <property type="molecule type" value="Genomic_DNA"/>
</dbReference>
<reference evidence="3 4" key="1">
    <citation type="journal article" date="2018" name="Mol. Genet. Genomics">
        <title>The red deer Cervus elaphus genome CerEla1.0: sequencing, annotating, genes, and chromosomes.</title>
        <authorList>
            <person name="Bana N.A."/>
            <person name="Nyiri A."/>
            <person name="Nagy J."/>
            <person name="Frank K."/>
            <person name="Nagy T."/>
            <person name="Steger V."/>
            <person name="Schiller M."/>
            <person name="Lakatos P."/>
            <person name="Sugar L."/>
            <person name="Horn P."/>
            <person name="Barta E."/>
            <person name="Orosz L."/>
        </authorList>
    </citation>
    <scope>NUCLEOTIDE SEQUENCE [LARGE SCALE GENOMIC DNA]</scope>
    <source>
        <strain evidence="3">Hungarian</strain>
    </source>
</reference>
<dbReference type="Pfam" id="PF00071">
    <property type="entry name" value="Ras"/>
    <property type="match status" value="1"/>
</dbReference>
<gene>
    <name evidence="3" type="ORF">Celaphus_00006952</name>
</gene>
<dbReference type="AlphaFoldDB" id="A0A212CZV2"/>
<feature type="compositionally biased region" description="Polar residues" evidence="2">
    <location>
        <begin position="1"/>
        <end position="13"/>
    </location>
</feature>
<name>A0A212CZV2_CEREH</name>
<keyword evidence="4" id="KW-1185">Reference proteome</keyword>
<sequence>MPNQDSSLNSTSSAKKKTATPAHHGPDPLAETPRIRCQGFTEVSIRSGYRDRPWPLLILPAPCSESRSASWYLLPDTLASAGPGHFRHLPEGVPFSPPKAIDLAKLPCWASAQPFGNRVLVKAGFQATKEMGELKQGDTTTTRPPPSLASPSVAVCPGAVFSKDQFPEACALMVFENHVADIKLGRKQVDLALWDPGGQEEGGHLRPLSYLDAAVRKDLWKDECTKWEPTKTEQESGKLEQDKSMANRIGALRYKGARLELLPR</sequence>
<comment type="caution">
    <text evidence="3">The sequence shown here is derived from an EMBL/GenBank/DDBJ whole genome shotgun (WGS) entry which is preliminary data.</text>
</comment>
<evidence type="ECO:0000313" key="3">
    <source>
        <dbReference type="EMBL" id="OWK11503.1"/>
    </source>
</evidence>
<dbReference type="InterPro" id="IPR027417">
    <property type="entry name" value="P-loop_NTPase"/>
</dbReference>
<dbReference type="Proteomes" id="UP000242450">
    <property type="component" value="Chromosome 10"/>
</dbReference>
<protein>
    <submittedName>
        <fullName evidence="3">Uncharacterized protein</fullName>
    </submittedName>
</protein>
<evidence type="ECO:0000256" key="2">
    <source>
        <dbReference type="SAM" id="MobiDB-lite"/>
    </source>
</evidence>
<dbReference type="SMART" id="SM00174">
    <property type="entry name" value="RHO"/>
    <property type="match status" value="1"/>
</dbReference>
<evidence type="ECO:0000256" key="1">
    <source>
        <dbReference type="ARBA" id="ARBA00022741"/>
    </source>
</evidence>
<dbReference type="SUPFAM" id="SSF52540">
    <property type="entry name" value="P-loop containing nucleoside triphosphate hydrolases"/>
    <property type="match status" value="1"/>
</dbReference>
<accession>A0A212CZV2</accession>
<feature type="region of interest" description="Disordered" evidence="2">
    <location>
        <begin position="1"/>
        <end position="33"/>
    </location>
</feature>
<dbReference type="InterPro" id="IPR001806">
    <property type="entry name" value="Small_GTPase"/>
</dbReference>
<organism evidence="3 4">
    <name type="scientific">Cervus elaphus hippelaphus</name>
    <name type="common">European red deer</name>
    <dbReference type="NCBI Taxonomy" id="46360"/>
    <lineage>
        <taxon>Eukaryota</taxon>
        <taxon>Metazoa</taxon>
        <taxon>Chordata</taxon>
        <taxon>Craniata</taxon>
        <taxon>Vertebrata</taxon>
        <taxon>Euteleostomi</taxon>
        <taxon>Mammalia</taxon>
        <taxon>Eutheria</taxon>
        <taxon>Laurasiatheria</taxon>
        <taxon>Artiodactyla</taxon>
        <taxon>Ruminantia</taxon>
        <taxon>Pecora</taxon>
        <taxon>Cervidae</taxon>
        <taxon>Cervinae</taxon>
        <taxon>Cervus</taxon>
    </lineage>
</organism>